<proteinExistence type="predicted"/>
<dbReference type="EMBL" id="KN832977">
    <property type="protein sequence ID" value="KIM88173.1"/>
    <property type="molecule type" value="Genomic_DNA"/>
</dbReference>
<dbReference type="InParanoid" id="A0A0C3BNX8"/>
<evidence type="ECO:0000313" key="2">
    <source>
        <dbReference type="Proteomes" id="UP000054166"/>
    </source>
</evidence>
<dbReference type="Proteomes" id="UP000054166">
    <property type="component" value="Unassembled WGS sequence"/>
</dbReference>
<dbReference type="AlphaFoldDB" id="A0A0C3BNX8"/>
<keyword evidence="2" id="KW-1185">Reference proteome</keyword>
<accession>A0A0C3BNX8</accession>
<sequence length="249" mass="28499">MDPLSTLTTLTRAINYLWELSEKVKQNREECQHLAAYAGEVLKLIEKKVENGTSSTVSSTPKIDGADELSNQPMLKKILWRARIADKITEAYRSLSEAIQLFDLGEKLDLRRFYEEKETARQVDIENLQKVVEKGNQERPVPIASARALRCHAILPCSPISPSREKHAVSTMWKKIVRSNSQSPRPGYDKHHNPLVRTDVYSPSLGGFDHKAGSPDDPSTSRCRLPILPLLYKRILYFRLYHIWVQYLS</sequence>
<dbReference type="OrthoDB" id="2914743at2759"/>
<dbReference type="CDD" id="cd21037">
    <property type="entry name" value="MLKL_NTD"/>
    <property type="match status" value="1"/>
</dbReference>
<gene>
    <name evidence="1" type="ORF">PILCRDRAFT_3209</name>
</gene>
<reference evidence="1 2" key="1">
    <citation type="submission" date="2014-04" db="EMBL/GenBank/DDBJ databases">
        <authorList>
            <consortium name="DOE Joint Genome Institute"/>
            <person name="Kuo A."/>
            <person name="Tarkka M."/>
            <person name="Buscot F."/>
            <person name="Kohler A."/>
            <person name="Nagy L.G."/>
            <person name="Floudas D."/>
            <person name="Copeland A."/>
            <person name="Barry K.W."/>
            <person name="Cichocki N."/>
            <person name="Veneault-Fourrey C."/>
            <person name="LaButti K."/>
            <person name="Lindquist E.A."/>
            <person name="Lipzen A."/>
            <person name="Lundell T."/>
            <person name="Morin E."/>
            <person name="Murat C."/>
            <person name="Sun H."/>
            <person name="Tunlid A."/>
            <person name="Henrissat B."/>
            <person name="Grigoriev I.V."/>
            <person name="Hibbett D.S."/>
            <person name="Martin F."/>
            <person name="Nordberg H.P."/>
            <person name="Cantor M.N."/>
            <person name="Hua S.X."/>
        </authorList>
    </citation>
    <scope>NUCLEOTIDE SEQUENCE [LARGE SCALE GENOMIC DNA]</scope>
    <source>
        <strain evidence="1 2">F 1598</strain>
    </source>
</reference>
<organism evidence="1 2">
    <name type="scientific">Piloderma croceum (strain F 1598)</name>
    <dbReference type="NCBI Taxonomy" id="765440"/>
    <lineage>
        <taxon>Eukaryota</taxon>
        <taxon>Fungi</taxon>
        <taxon>Dikarya</taxon>
        <taxon>Basidiomycota</taxon>
        <taxon>Agaricomycotina</taxon>
        <taxon>Agaricomycetes</taxon>
        <taxon>Agaricomycetidae</taxon>
        <taxon>Atheliales</taxon>
        <taxon>Atheliaceae</taxon>
        <taxon>Piloderma</taxon>
    </lineage>
</organism>
<name>A0A0C3BNX8_PILCF</name>
<evidence type="ECO:0000313" key="1">
    <source>
        <dbReference type="EMBL" id="KIM88173.1"/>
    </source>
</evidence>
<protein>
    <submittedName>
        <fullName evidence="1">Uncharacterized protein</fullName>
    </submittedName>
</protein>
<dbReference type="HOGENOM" id="CLU_1116103_0_0_1"/>
<reference evidence="2" key="2">
    <citation type="submission" date="2015-01" db="EMBL/GenBank/DDBJ databases">
        <title>Evolutionary Origins and Diversification of the Mycorrhizal Mutualists.</title>
        <authorList>
            <consortium name="DOE Joint Genome Institute"/>
            <consortium name="Mycorrhizal Genomics Consortium"/>
            <person name="Kohler A."/>
            <person name="Kuo A."/>
            <person name="Nagy L.G."/>
            <person name="Floudas D."/>
            <person name="Copeland A."/>
            <person name="Barry K.W."/>
            <person name="Cichocki N."/>
            <person name="Veneault-Fourrey C."/>
            <person name="LaButti K."/>
            <person name="Lindquist E.A."/>
            <person name="Lipzen A."/>
            <person name="Lundell T."/>
            <person name="Morin E."/>
            <person name="Murat C."/>
            <person name="Riley R."/>
            <person name="Ohm R."/>
            <person name="Sun H."/>
            <person name="Tunlid A."/>
            <person name="Henrissat B."/>
            <person name="Grigoriev I.V."/>
            <person name="Hibbett D.S."/>
            <person name="Martin F."/>
        </authorList>
    </citation>
    <scope>NUCLEOTIDE SEQUENCE [LARGE SCALE GENOMIC DNA]</scope>
    <source>
        <strain evidence="2">F 1598</strain>
    </source>
</reference>
<dbReference type="InterPro" id="IPR059179">
    <property type="entry name" value="MLKL-like_MCAfunc"/>
</dbReference>